<dbReference type="GeneID" id="33565036"/>
<dbReference type="STRING" id="64571.A0A1Y2GWZ4"/>
<sequence>MMTRPRLTISNKALVCQDNDLRGNITVGARTVLHPQCKVWATGGSIIFGSGNIVEENAVIINRGPDALIIGDNNVFEVGSVMEGAKIGNRNTLEVRSHVKSGTWLGDDCVIGAVCSTNEGEVLEDRTVIYGTNNERRTYAGNRASNITIHTRHLEYLMQTLPKFNHARSSS</sequence>
<dbReference type="EMBL" id="MCFF01000006">
    <property type="protein sequence ID" value="ORZ26797.1"/>
    <property type="molecule type" value="Genomic_DNA"/>
</dbReference>
<evidence type="ECO:0000256" key="4">
    <source>
        <dbReference type="ARBA" id="ARBA00022490"/>
    </source>
</evidence>
<keyword evidence="4" id="KW-0963">Cytoplasm</keyword>
<dbReference type="PANTHER" id="PTHR13072:SF0">
    <property type="entry name" value="DYNACTIN SUBUNIT 6"/>
    <property type="match status" value="1"/>
</dbReference>
<comment type="subcellular location">
    <subcellularLocation>
        <location evidence="1">Cytoplasm</location>
        <location evidence="1">Cytoskeleton</location>
    </subcellularLocation>
</comment>
<organism evidence="7 8">
    <name type="scientific">Lobosporangium transversale</name>
    <dbReference type="NCBI Taxonomy" id="64571"/>
    <lineage>
        <taxon>Eukaryota</taxon>
        <taxon>Fungi</taxon>
        <taxon>Fungi incertae sedis</taxon>
        <taxon>Mucoromycota</taxon>
        <taxon>Mortierellomycotina</taxon>
        <taxon>Mortierellomycetes</taxon>
        <taxon>Mortierellales</taxon>
        <taxon>Mortierellaceae</taxon>
        <taxon>Lobosporangium</taxon>
    </lineage>
</organism>
<reference evidence="7 8" key="1">
    <citation type="submission" date="2016-07" db="EMBL/GenBank/DDBJ databases">
        <title>Pervasive Adenine N6-methylation of Active Genes in Fungi.</title>
        <authorList>
            <consortium name="DOE Joint Genome Institute"/>
            <person name="Mondo S.J."/>
            <person name="Dannebaum R.O."/>
            <person name="Kuo R.C."/>
            <person name="Labutti K."/>
            <person name="Haridas S."/>
            <person name="Kuo A."/>
            <person name="Salamov A."/>
            <person name="Ahrendt S.R."/>
            <person name="Lipzen A."/>
            <person name="Sullivan W."/>
            <person name="Andreopoulos W.B."/>
            <person name="Clum A."/>
            <person name="Lindquist E."/>
            <person name="Daum C."/>
            <person name="Ramamoorthy G.K."/>
            <person name="Gryganskyi A."/>
            <person name="Culley D."/>
            <person name="Magnuson J.K."/>
            <person name="James T.Y."/>
            <person name="O'Malley M.A."/>
            <person name="Stajich J.E."/>
            <person name="Spatafora J.W."/>
            <person name="Visel A."/>
            <person name="Grigoriev I.V."/>
        </authorList>
    </citation>
    <scope>NUCLEOTIDE SEQUENCE [LARGE SCALE GENOMIC DNA]</scope>
    <source>
        <strain evidence="7 8">NRRL 3116</strain>
    </source>
</reference>
<dbReference type="Proteomes" id="UP000193648">
    <property type="component" value="Unassembled WGS sequence"/>
</dbReference>
<dbReference type="PANTHER" id="PTHR13072">
    <property type="entry name" value="DYNACTIN 6"/>
    <property type="match status" value="1"/>
</dbReference>
<comment type="caution">
    <text evidence="7">The sequence shown here is derived from an EMBL/GenBank/DDBJ whole genome shotgun (WGS) entry which is preliminary data.</text>
</comment>
<protein>
    <recommendedName>
        <fullName evidence="3">Dynactin subunit 6</fullName>
    </recommendedName>
</protein>
<comment type="function">
    <text evidence="6">Part of the dynactin complex that activates the molecular motor dynein for ultra-processive transport along microtubules.</text>
</comment>
<name>A0A1Y2GWZ4_9FUNG</name>
<accession>A0A1Y2GWZ4</accession>
<dbReference type="InterPro" id="IPR027777">
    <property type="entry name" value="DCTN6"/>
</dbReference>
<keyword evidence="8" id="KW-1185">Reference proteome</keyword>
<comment type="similarity">
    <text evidence="2">Belongs to the dynactin subunits 5/6 family. Dynactin subunit 6 subfamily.</text>
</comment>
<dbReference type="GO" id="GO:0070840">
    <property type="term" value="F:dynein complex binding"/>
    <property type="evidence" value="ECO:0007669"/>
    <property type="project" value="TreeGrafter"/>
</dbReference>
<proteinExistence type="inferred from homology"/>
<evidence type="ECO:0000313" key="8">
    <source>
        <dbReference type="Proteomes" id="UP000193648"/>
    </source>
</evidence>
<dbReference type="GO" id="GO:0005869">
    <property type="term" value="C:dynactin complex"/>
    <property type="evidence" value="ECO:0007669"/>
    <property type="project" value="InterPro"/>
</dbReference>
<dbReference type="RefSeq" id="XP_021884560.1">
    <property type="nucleotide sequence ID" value="XM_022023192.1"/>
</dbReference>
<evidence type="ECO:0000256" key="5">
    <source>
        <dbReference type="ARBA" id="ARBA00023212"/>
    </source>
</evidence>
<dbReference type="CDD" id="cd04646">
    <property type="entry name" value="LbH_Dynactin_6"/>
    <property type="match status" value="1"/>
</dbReference>
<dbReference type="SUPFAM" id="SSF51161">
    <property type="entry name" value="Trimeric LpxA-like enzymes"/>
    <property type="match status" value="1"/>
</dbReference>
<evidence type="ECO:0000256" key="2">
    <source>
        <dbReference type="ARBA" id="ARBA00007719"/>
    </source>
</evidence>
<dbReference type="InParanoid" id="A0A1Y2GWZ4"/>
<dbReference type="OrthoDB" id="2355at2759"/>
<gene>
    <name evidence="7" type="ORF">BCR41DRAFT_347942</name>
</gene>
<evidence type="ECO:0000313" key="7">
    <source>
        <dbReference type="EMBL" id="ORZ26797.1"/>
    </source>
</evidence>
<evidence type="ECO:0000256" key="3">
    <source>
        <dbReference type="ARBA" id="ARBA00016573"/>
    </source>
</evidence>
<keyword evidence="5" id="KW-0206">Cytoskeleton</keyword>
<dbReference type="AlphaFoldDB" id="A0A1Y2GWZ4"/>
<evidence type="ECO:0000256" key="6">
    <source>
        <dbReference type="ARBA" id="ARBA00034687"/>
    </source>
</evidence>
<dbReference type="GO" id="GO:0007052">
    <property type="term" value="P:mitotic spindle organization"/>
    <property type="evidence" value="ECO:0007669"/>
    <property type="project" value="TreeGrafter"/>
</dbReference>
<dbReference type="InterPro" id="IPR011004">
    <property type="entry name" value="Trimer_LpxA-like_sf"/>
</dbReference>
<dbReference type="Gene3D" id="2.160.10.10">
    <property type="entry name" value="Hexapeptide repeat proteins"/>
    <property type="match status" value="1"/>
</dbReference>
<evidence type="ECO:0000256" key="1">
    <source>
        <dbReference type="ARBA" id="ARBA00004245"/>
    </source>
</evidence>